<name>A0A5C6CFE9_9BACT</name>
<keyword evidence="1" id="KW-1133">Transmembrane helix</keyword>
<sequence length="253" mass="28446">MNSEHGPIRDDQFEAYLDGTLSEAERAVILDQLQSDEDRRLEVELQGKIDEALRKSFPVVAAPEGLFLLTESDEALIEDQRRFNHRRWWVGGAVAAALIGLLLSWWGLDSGKPVPFFEPVPLAQIYRDTLQNGFHPYYECHDDKRFADIFATRQGMPMHLSPMPEGTRMLGLSYPGGLSRDTTAMLCMVDDAPVMVFVDHAEVDNKIAKKDAVPKVNVFRAERDGLVIYEVSELDEPRAMKFLEVGPAPADAE</sequence>
<keyword evidence="3" id="KW-1185">Reference proteome</keyword>
<protein>
    <recommendedName>
        <fullName evidence="4">Zinc-finger domain-containing protein</fullName>
    </recommendedName>
</protein>
<evidence type="ECO:0000256" key="1">
    <source>
        <dbReference type="SAM" id="Phobius"/>
    </source>
</evidence>
<reference evidence="2 3" key="1">
    <citation type="submission" date="2019-02" db="EMBL/GenBank/DDBJ databases">
        <title>Deep-cultivation of Planctomycetes and their phenomic and genomic characterization uncovers novel biology.</title>
        <authorList>
            <person name="Wiegand S."/>
            <person name="Jogler M."/>
            <person name="Boedeker C."/>
            <person name="Pinto D."/>
            <person name="Vollmers J."/>
            <person name="Rivas-Marin E."/>
            <person name="Kohn T."/>
            <person name="Peeters S.H."/>
            <person name="Heuer A."/>
            <person name="Rast P."/>
            <person name="Oberbeckmann S."/>
            <person name="Bunk B."/>
            <person name="Jeske O."/>
            <person name="Meyerdierks A."/>
            <person name="Storesund J.E."/>
            <person name="Kallscheuer N."/>
            <person name="Luecker S."/>
            <person name="Lage O.M."/>
            <person name="Pohl T."/>
            <person name="Merkel B.J."/>
            <person name="Hornburger P."/>
            <person name="Mueller R.-W."/>
            <person name="Bruemmer F."/>
            <person name="Labrenz M."/>
            <person name="Spormann A.M."/>
            <person name="Op Den Camp H."/>
            <person name="Overmann J."/>
            <person name="Amann R."/>
            <person name="Jetten M.S.M."/>
            <person name="Mascher T."/>
            <person name="Medema M.H."/>
            <person name="Devos D.P."/>
            <person name="Kaster A.-K."/>
            <person name="Ovreas L."/>
            <person name="Rohde M."/>
            <person name="Galperin M.Y."/>
            <person name="Jogler C."/>
        </authorList>
    </citation>
    <scope>NUCLEOTIDE SEQUENCE [LARGE SCALE GENOMIC DNA]</scope>
    <source>
        <strain evidence="2 3">Pla144</strain>
    </source>
</reference>
<evidence type="ECO:0008006" key="4">
    <source>
        <dbReference type="Google" id="ProtNLM"/>
    </source>
</evidence>
<dbReference type="Proteomes" id="UP000318437">
    <property type="component" value="Unassembled WGS sequence"/>
</dbReference>
<evidence type="ECO:0000313" key="3">
    <source>
        <dbReference type="Proteomes" id="UP000318437"/>
    </source>
</evidence>
<dbReference type="OrthoDB" id="266027at2"/>
<dbReference type="EMBL" id="SJPS01000007">
    <property type="protein sequence ID" value="TWU22745.1"/>
    <property type="molecule type" value="Genomic_DNA"/>
</dbReference>
<keyword evidence="1" id="KW-0472">Membrane</keyword>
<dbReference type="RefSeq" id="WP_146452492.1">
    <property type="nucleotide sequence ID" value="NZ_SJPS01000007.1"/>
</dbReference>
<gene>
    <name evidence="2" type="ORF">Pla144_42060</name>
</gene>
<feature type="transmembrane region" description="Helical" evidence="1">
    <location>
        <begin position="88"/>
        <end position="108"/>
    </location>
</feature>
<organism evidence="2 3">
    <name type="scientific">Bythopirellula polymerisocia</name>
    <dbReference type="NCBI Taxonomy" id="2528003"/>
    <lineage>
        <taxon>Bacteria</taxon>
        <taxon>Pseudomonadati</taxon>
        <taxon>Planctomycetota</taxon>
        <taxon>Planctomycetia</taxon>
        <taxon>Pirellulales</taxon>
        <taxon>Lacipirellulaceae</taxon>
        <taxon>Bythopirellula</taxon>
    </lineage>
</organism>
<evidence type="ECO:0000313" key="2">
    <source>
        <dbReference type="EMBL" id="TWU22745.1"/>
    </source>
</evidence>
<comment type="caution">
    <text evidence="2">The sequence shown here is derived from an EMBL/GenBank/DDBJ whole genome shotgun (WGS) entry which is preliminary data.</text>
</comment>
<accession>A0A5C6CFE9</accession>
<dbReference type="AlphaFoldDB" id="A0A5C6CFE9"/>
<keyword evidence="1" id="KW-0812">Transmembrane</keyword>
<proteinExistence type="predicted"/>